<dbReference type="Pfam" id="PF13344">
    <property type="entry name" value="Hydrolase_6"/>
    <property type="match status" value="1"/>
</dbReference>
<dbReference type="GO" id="GO:0046872">
    <property type="term" value="F:metal ion binding"/>
    <property type="evidence" value="ECO:0007669"/>
    <property type="project" value="UniProtKB-KW"/>
</dbReference>
<dbReference type="PANTHER" id="PTHR19288:SF46">
    <property type="entry name" value="HALOACID DEHALOGENASE-LIKE HYDROLASE DOMAIN-CONTAINING PROTEIN 2"/>
    <property type="match status" value="1"/>
</dbReference>
<dbReference type="InterPro" id="IPR002645">
    <property type="entry name" value="STAS_dom"/>
</dbReference>
<protein>
    <recommendedName>
        <fullName evidence="5">Haloacid dehalogenase-like hydrolase domain-containing protein 2</fullName>
    </recommendedName>
</protein>
<dbReference type="OrthoDB" id="426235at2759"/>
<dbReference type="FunFam" id="3.40.50.1000:FF:000060">
    <property type="entry name" value="Haloacid dehalogenase-like hydrolase domain-containing protein 2"/>
    <property type="match status" value="1"/>
</dbReference>
<dbReference type="InterPro" id="IPR023214">
    <property type="entry name" value="HAD_sf"/>
</dbReference>
<evidence type="ECO:0000259" key="6">
    <source>
        <dbReference type="PROSITE" id="PS50801"/>
    </source>
</evidence>
<dbReference type="Proteomes" id="UP000007110">
    <property type="component" value="Unassembled WGS sequence"/>
</dbReference>
<dbReference type="PROSITE" id="PS50801">
    <property type="entry name" value="STAS"/>
    <property type="match status" value="1"/>
</dbReference>
<name>A0A7M7N5Y2_STRPU</name>
<dbReference type="InterPro" id="IPR006357">
    <property type="entry name" value="HAD-SF_hydro_IIA"/>
</dbReference>
<reference evidence="8" key="1">
    <citation type="submission" date="2015-02" db="EMBL/GenBank/DDBJ databases">
        <title>Genome sequencing for Strongylocentrotus purpuratus.</title>
        <authorList>
            <person name="Murali S."/>
            <person name="Liu Y."/>
            <person name="Vee V."/>
            <person name="English A."/>
            <person name="Wang M."/>
            <person name="Skinner E."/>
            <person name="Han Y."/>
            <person name="Muzny D.M."/>
            <person name="Worley K.C."/>
            <person name="Gibbs R.A."/>
        </authorList>
    </citation>
    <scope>NUCLEOTIDE SEQUENCE</scope>
</reference>
<organism evidence="7 8">
    <name type="scientific">Strongylocentrotus purpuratus</name>
    <name type="common">Purple sea urchin</name>
    <dbReference type="NCBI Taxonomy" id="7668"/>
    <lineage>
        <taxon>Eukaryota</taxon>
        <taxon>Metazoa</taxon>
        <taxon>Echinodermata</taxon>
        <taxon>Eleutherozoa</taxon>
        <taxon>Echinozoa</taxon>
        <taxon>Echinoidea</taxon>
        <taxon>Euechinoidea</taxon>
        <taxon>Echinacea</taxon>
        <taxon>Camarodonta</taxon>
        <taxon>Echinidea</taxon>
        <taxon>Strongylocentrotidae</taxon>
        <taxon>Strongylocentrotus</taxon>
    </lineage>
</organism>
<dbReference type="InterPro" id="IPR006355">
    <property type="entry name" value="LHPP/HDHD2"/>
</dbReference>
<feature type="domain" description="STAS" evidence="6">
    <location>
        <begin position="1"/>
        <end position="83"/>
    </location>
</feature>
<keyword evidence="4" id="KW-0460">Magnesium</keyword>
<dbReference type="InParanoid" id="A0A7M7N5Y2"/>
<comment type="cofactor">
    <cofactor evidence="1">
        <name>Mg(2+)</name>
        <dbReference type="ChEBI" id="CHEBI:18420"/>
    </cofactor>
</comment>
<dbReference type="RefSeq" id="XP_030831747.1">
    <property type="nucleotide sequence ID" value="XM_030975887.1"/>
</dbReference>
<dbReference type="KEGG" id="spu:115920320"/>
<evidence type="ECO:0000256" key="4">
    <source>
        <dbReference type="ARBA" id="ARBA00022842"/>
    </source>
</evidence>
<dbReference type="GeneID" id="115920320"/>
<dbReference type="FunCoup" id="A0A7M7N5Y2">
    <property type="interactions" value="850"/>
</dbReference>
<dbReference type="SUPFAM" id="SSF56784">
    <property type="entry name" value="HAD-like"/>
    <property type="match status" value="1"/>
</dbReference>
<evidence type="ECO:0000256" key="1">
    <source>
        <dbReference type="ARBA" id="ARBA00001946"/>
    </source>
</evidence>
<comment type="similarity">
    <text evidence="2">Belongs to the HAD-like hydrolase superfamily.</text>
</comment>
<dbReference type="GO" id="GO:0005737">
    <property type="term" value="C:cytoplasm"/>
    <property type="evidence" value="ECO:0000318"/>
    <property type="project" value="GO_Central"/>
</dbReference>
<dbReference type="GO" id="GO:0016791">
    <property type="term" value="F:phosphatase activity"/>
    <property type="evidence" value="ECO:0000318"/>
    <property type="project" value="GO_Central"/>
</dbReference>
<keyword evidence="3" id="KW-0479">Metal-binding</keyword>
<evidence type="ECO:0000256" key="3">
    <source>
        <dbReference type="ARBA" id="ARBA00022723"/>
    </source>
</evidence>
<dbReference type="PANTHER" id="PTHR19288">
    <property type="entry name" value="4-NITROPHENYLPHOSPHATASE-RELATED"/>
    <property type="match status" value="1"/>
</dbReference>
<dbReference type="CDD" id="cd07509">
    <property type="entry name" value="HAD_PPase"/>
    <property type="match status" value="1"/>
</dbReference>
<dbReference type="InterPro" id="IPR036412">
    <property type="entry name" value="HAD-like_sf"/>
</dbReference>
<keyword evidence="8" id="KW-1185">Reference proteome</keyword>
<proteinExistence type="inferred from homology"/>
<dbReference type="Pfam" id="PF13242">
    <property type="entry name" value="Hydrolase_like"/>
    <property type="match status" value="1"/>
</dbReference>
<dbReference type="NCBIfam" id="TIGR01458">
    <property type="entry name" value="HAD-SF-IIA-hyp3"/>
    <property type="match status" value="1"/>
</dbReference>
<accession>A0A7M7N5Y2</accession>
<evidence type="ECO:0000313" key="7">
    <source>
        <dbReference type="EnsemblMetazoa" id="XP_030831747"/>
    </source>
</evidence>
<sequence length="259" mass="28573">MATMSRLRAVLIDLSGTIHIEDAAIPGAVAALQRLRERTTNIKFVTNTTKESMTTLRNRLSRIGFDIKQNEIFSSLTAARNKVQEMGCRPMLLLQDSAKEDFKDICTDDPNCVVVGLSPDSFNYRTLNQAFRLILDGHPLIAIHKAKYFKRQDGLALGPGAFVEGLEYATGVRATVVGKPERAFYQEALKTMSCVPEEAVMIGDDVEGDVQGAQTIGMKGFLVKTGKYRLGDEEKISPPPEAICEDFPAAVELLLKEYL</sequence>
<evidence type="ECO:0000313" key="8">
    <source>
        <dbReference type="Proteomes" id="UP000007110"/>
    </source>
</evidence>
<dbReference type="OMA" id="RKPIESW"/>
<evidence type="ECO:0000256" key="5">
    <source>
        <dbReference type="ARBA" id="ARBA00039666"/>
    </source>
</evidence>
<dbReference type="Gene3D" id="3.40.50.1000">
    <property type="entry name" value="HAD superfamily/HAD-like"/>
    <property type="match status" value="2"/>
</dbReference>
<reference evidence="7" key="2">
    <citation type="submission" date="2021-01" db="UniProtKB">
        <authorList>
            <consortium name="EnsemblMetazoa"/>
        </authorList>
    </citation>
    <scope>IDENTIFICATION</scope>
</reference>
<dbReference type="NCBIfam" id="TIGR01460">
    <property type="entry name" value="HAD-SF-IIA"/>
    <property type="match status" value="1"/>
</dbReference>
<dbReference type="EnsemblMetazoa" id="XM_030975887">
    <property type="protein sequence ID" value="XP_030831747"/>
    <property type="gene ID" value="LOC115920320"/>
</dbReference>
<evidence type="ECO:0000256" key="2">
    <source>
        <dbReference type="ARBA" id="ARBA00007958"/>
    </source>
</evidence>
<dbReference type="AlphaFoldDB" id="A0A7M7N5Y2"/>